<name>A0A1H0F112_9GAMM</name>
<dbReference type="AlphaFoldDB" id="A0A1H0F112"/>
<dbReference type="Gene3D" id="3.30.420.10">
    <property type="entry name" value="Ribonuclease H-like superfamily/Ribonuclease H"/>
    <property type="match status" value="1"/>
</dbReference>
<evidence type="ECO:0000313" key="2">
    <source>
        <dbReference type="EMBL" id="SDN88332.1"/>
    </source>
</evidence>
<keyword evidence="2" id="KW-0371">Homeobox</keyword>
<dbReference type="Pfam" id="PF13565">
    <property type="entry name" value="HTH_32"/>
    <property type="match status" value="1"/>
</dbReference>
<dbReference type="EMBL" id="FNII01000009">
    <property type="protein sequence ID" value="SDN88332.1"/>
    <property type="molecule type" value="Genomic_DNA"/>
</dbReference>
<accession>A0A1H0F112</accession>
<dbReference type="Proteomes" id="UP000199677">
    <property type="component" value="Unassembled WGS sequence"/>
</dbReference>
<feature type="domain" description="Tc1-like transposase DDE" evidence="1">
    <location>
        <begin position="178"/>
        <end position="320"/>
    </location>
</feature>
<dbReference type="PANTHER" id="PTHR30347">
    <property type="entry name" value="POTASSIUM CHANNEL RELATED"/>
    <property type="match status" value="1"/>
</dbReference>
<dbReference type="SUPFAM" id="SSF53098">
    <property type="entry name" value="Ribonuclease H-like"/>
    <property type="match status" value="1"/>
</dbReference>
<dbReference type="NCBIfam" id="NF033545">
    <property type="entry name" value="transpos_IS630"/>
    <property type="match status" value="1"/>
</dbReference>
<reference evidence="3" key="1">
    <citation type="submission" date="2016-10" db="EMBL/GenBank/DDBJ databases">
        <authorList>
            <person name="Varghese N."/>
            <person name="Submissions S."/>
        </authorList>
    </citation>
    <scope>NUCLEOTIDE SEQUENCE [LARGE SCALE GENOMIC DNA]</scope>
    <source>
        <strain evidence="3">CGMCC 1.6494</strain>
    </source>
</reference>
<keyword evidence="3" id="KW-1185">Reference proteome</keyword>
<dbReference type="GO" id="GO:0003677">
    <property type="term" value="F:DNA binding"/>
    <property type="evidence" value="ECO:0007669"/>
    <property type="project" value="UniProtKB-KW"/>
</dbReference>
<dbReference type="InterPro" id="IPR052702">
    <property type="entry name" value="MscS-like_channel"/>
</dbReference>
<dbReference type="OrthoDB" id="165456at2"/>
<dbReference type="RefSeq" id="WP_089706811.1">
    <property type="nucleotide sequence ID" value="NZ_FNII01000009.1"/>
</dbReference>
<dbReference type="STRING" id="416873.SAMN04487951_10978"/>
<dbReference type="InterPro" id="IPR047655">
    <property type="entry name" value="Transpos_IS630-like"/>
</dbReference>
<dbReference type="InterPro" id="IPR036397">
    <property type="entry name" value="RNaseH_sf"/>
</dbReference>
<protein>
    <submittedName>
        <fullName evidence="2">Homeodomain-like domain-containing protein</fullName>
    </submittedName>
</protein>
<proteinExistence type="predicted"/>
<evidence type="ECO:0000313" key="3">
    <source>
        <dbReference type="Proteomes" id="UP000199677"/>
    </source>
</evidence>
<evidence type="ECO:0000259" key="1">
    <source>
        <dbReference type="Pfam" id="PF13358"/>
    </source>
</evidence>
<dbReference type="SUPFAM" id="SSF46689">
    <property type="entry name" value="Homeodomain-like"/>
    <property type="match status" value="1"/>
</dbReference>
<dbReference type="PANTHER" id="PTHR30347:SF1">
    <property type="entry name" value="MECHANOSENSITIVE CHANNEL MSCK"/>
    <property type="match status" value="1"/>
</dbReference>
<dbReference type="Pfam" id="PF13358">
    <property type="entry name" value="DDE_3"/>
    <property type="match status" value="1"/>
</dbReference>
<sequence>MAKQGRPATQITVTNDQLAELNRRVAARKGPADERLRALIILGCKDGEPGTSIGKRLGVTAQTVSRWRRRFAAYGLDGLNDEVRSGRPRSISDDVIQDVIDRVRKEKPEDASHWSTRSMSEVTGISPASVHRIWRAFGLKPHREKTFKLSTDPAFVDKVHDVVGLYMDPPDRAIVLSVDEKSQIQALNRTQPGLPLTFGQPETRTHDYKRHGTTSLFAALDIATGEVIGRLKRRHRSVEFLEFLNAIDRSVPADLDVHLILDNYGTHKTDKVKAWLAERPRYHVHFTPTSASWLNLVERFFSTISERWIKRQAHTSVKDLEDSIRHYLSVYNENPKPFQWRKTADQIVASVGRAASALDRRTDKSD</sequence>
<dbReference type="InterPro" id="IPR038717">
    <property type="entry name" value="Tc1-like_DDE_dom"/>
</dbReference>
<keyword evidence="2" id="KW-0238">DNA-binding</keyword>
<dbReference type="InterPro" id="IPR012337">
    <property type="entry name" value="RNaseH-like_sf"/>
</dbReference>
<gene>
    <name evidence="2" type="ORF">SAMN04487951_10978</name>
</gene>
<organism evidence="2 3">
    <name type="scientific">Vreelandella arcis</name>
    <dbReference type="NCBI Taxonomy" id="416873"/>
    <lineage>
        <taxon>Bacteria</taxon>
        <taxon>Pseudomonadati</taxon>
        <taxon>Pseudomonadota</taxon>
        <taxon>Gammaproteobacteria</taxon>
        <taxon>Oceanospirillales</taxon>
        <taxon>Halomonadaceae</taxon>
        <taxon>Vreelandella</taxon>
    </lineage>
</organism>
<dbReference type="InterPro" id="IPR009057">
    <property type="entry name" value="Homeodomain-like_sf"/>
</dbReference>